<keyword evidence="2" id="KW-0547">Nucleotide-binding</keyword>
<sequence>MPHIANMADTLHKNVDPLVAAGIVSFAFVYAHPFMDGNGRLSRFLFHRTLAQSGQMETPTAGKMLLPVSVAMKRHESEYLRALQSFSTPARNLWDVRWINQEQFDFKLNGSGTPYRYWDATDAVRFSLQMTKEALREDLQAEVNTLVRYDAIYRKVDAVYDVRNSDLSLLIRSCLQNSGKVSKNRRKQFSATVPEPVFDAIEQAWTETN</sequence>
<dbReference type="InterPro" id="IPR003812">
    <property type="entry name" value="Fido"/>
</dbReference>
<dbReference type="InterPro" id="IPR036597">
    <property type="entry name" value="Fido-like_dom_sf"/>
</dbReference>
<dbReference type="SUPFAM" id="SSF140931">
    <property type="entry name" value="Fic-like"/>
    <property type="match status" value="1"/>
</dbReference>
<accession>A0A543PZA6</accession>
<dbReference type="PANTHER" id="PTHR13504">
    <property type="entry name" value="FIDO DOMAIN-CONTAINING PROTEIN DDB_G0283145"/>
    <property type="match status" value="1"/>
</dbReference>
<dbReference type="InterPro" id="IPR040198">
    <property type="entry name" value="Fido_containing"/>
</dbReference>
<evidence type="ECO:0000259" key="3">
    <source>
        <dbReference type="PROSITE" id="PS51459"/>
    </source>
</evidence>
<dbReference type="Gene3D" id="1.10.3290.10">
    <property type="entry name" value="Fido-like domain"/>
    <property type="match status" value="1"/>
</dbReference>
<keyword evidence="2" id="KW-0067">ATP-binding</keyword>
<evidence type="ECO:0000256" key="2">
    <source>
        <dbReference type="PIRSR" id="PIRSR640198-2"/>
    </source>
</evidence>
<comment type="caution">
    <text evidence="4">The sequence shown here is derived from an EMBL/GenBank/DDBJ whole genome shotgun (WGS) entry which is preliminary data.</text>
</comment>
<proteinExistence type="predicted"/>
<dbReference type="PROSITE" id="PS51459">
    <property type="entry name" value="FIDO"/>
    <property type="match status" value="1"/>
</dbReference>
<dbReference type="AlphaFoldDB" id="A0A543PZA6"/>
<reference evidence="4 5" key="1">
    <citation type="submission" date="2019-03" db="EMBL/GenBank/DDBJ databases">
        <title>New insights into Acidothiobacillus thiooxidans sulfur metabolism through coupled gene expression, solution geochemistry, microscopy and spectroscopy analyses.</title>
        <authorList>
            <person name="Camacho D."/>
            <person name="Frazao R."/>
            <person name="Fouillen A."/>
            <person name="Nanci A."/>
            <person name="Lang B.F."/>
            <person name="Apte S.C."/>
            <person name="Baron C."/>
            <person name="Warren L.A."/>
        </authorList>
    </citation>
    <scope>NUCLEOTIDE SEQUENCE [LARGE SCALE GENOMIC DNA]</scope>
    <source>
        <strain evidence="4 5">ATCC 19377</strain>
    </source>
</reference>
<evidence type="ECO:0000313" key="5">
    <source>
        <dbReference type="Proteomes" id="UP000315403"/>
    </source>
</evidence>
<protein>
    <recommendedName>
        <fullName evidence="3">Fido domain-containing protein</fullName>
    </recommendedName>
</protein>
<evidence type="ECO:0000256" key="1">
    <source>
        <dbReference type="PIRSR" id="PIRSR640198-1"/>
    </source>
</evidence>
<dbReference type="Proteomes" id="UP000315403">
    <property type="component" value="Unassembled WGS sequence"/>
</dbReference>
<organism evidence="4 5">
    <name type="scientific">Acidithiobacillus thiooxidans ATCC 19377</name>
    <dbReference type="NCBI Taxonomy" id="637390"/>
    <lineage>
        <taxon>Bacteria</taxon>
        <taxon>Pseudomonadati</taxon>
        <taxon>Pseudomonadota</taxon>
        <taxon>Acidithiobacillia</taxon>
        <taxon>Acidithiobacillales</taxon>
        <taxon>Acidithiobacillaceae</taxon>
        <taxon>Acidithiobacillus</taxon>
    </lineage>
</organism>
<dbReference type="PANTHER" id="PTHR13504:SF38">
    <property type="entry name" value="FIDO DOMAIN-CONTAINING PROTEIN"/>
    <property type="match status" value="1"/>
</dbReference>
<evidence type="ECO:0000313" key="4">
    <source>
        <dbReference type="EMBL" id="TQN49413.1"/>
    </source>
</evidence>
<feature type="domain" description="Fido" evidence="3">
    <location>
        <begin position="1"/>
        <end position="101"/>
    </location>
</feature>
<feature type="binding site" evidence="2">
    <location>
        <begin position="36"/>
        <end position="43"/>
    </location>
    <ligand>
        <name>ATP</name>
        <dbReference type="ChEBI" id="CHEBI:30616"/>
    </ligand>
</feature>
<dbReference type="EMBL" id="SZUV01000005">
    <property type="protein sequence ID" value="TQN49413.1"/>
    <property type="molecule type" value="Genomic_DNA"/>
</dbReference>
<dbReference type="Pfam" id="PF02661">
    <property type="entry name" value="Fic"/>
    <property type="match status" value="1"/>
</dbReference>
<feature type="active site" evidence="1">
    <location>
        <position position="32"/>
    </location>
</feature>
<gene>
    <name evidence="4" type="ORF">DLNHIDIE_03265</name>
</gene>
<dbReference type="GO" id="GO:0005524">
    <property type="term" value="F:ATP binding"/>
    <property type="evidence" value="ECO:0007669"/>
    <property type="project" value="UniProtKB-KW"/>
</dbReference>
<name>A0A543PZA6_ACITH</name>